<comment type="function">
    <text evidence="6 8">Together with its co-chaperonin GroES, plays an essential role in assisting protein folding. The GroEL-GroES system forms a nano-cage that allows encapsulation of the non-native substrate proteins and provides a physical environment optimized to promote and accelerate protein folding.</text>
</comment>
<accession>A0A387AYI3</accession>
<dbReference type="InterPro" id="IPR018370">
    <property type="entry name" value="Chaperonin_Cpn60_CS"/>
</dbReference>
<feature type="binding site" evidence="6">
    <location>
        <position position="413"/>
    </location>
    <ligand>
        <name>ATP</name>
        <dbReference type="ChEBI" id="CHEBI:30616"/>
    </ligand>
</feature>
<dbReference type="InterPro" id="IPR001844">
    <property type="entry name" value="Cpn60/GroEL"/>
</dbReference>
<protein>
    <recommendedName>
        <fullName evidence="6">Chaperonin GroEL</fullName>
        <ecNumber evidence="6">5.6.1.7</ecNumber>
    </recommendedName>
    <alternativeName>
        <fullName evidence="6">60 kDa chaperonin</fullName>
    </alternativeName>
    <alternativeName>
        <fullName evidence="6">Chaperonin-60</fullName>
        <shortName evidence="6">Cpn60</shortName>
    </alternativeName>
</protein>
<dbReference type="Pfam" id="PF00118">
    <property type="entry name" value="Cpn60_TCP1"/>
    <property type="match status" value="1"/>
</dbReference>
<evidence type="ECO:0000313" key="10">
    <source>
        <dbReference type="Proteomes" id="UP000275328"/>
    </source>
</evidence>
<dbReference type="InterPro" id="IPR002423">
    <property type="entry name" value="Cpn60/GroEL/TCP-1"/>
</dbReference>
<dbReference type="NCBIfam" id="NF000592">
    <property type="entry name" value="PRK00013.1"/>
    <property type="match status" value="1"/>
</dbReference>
<proteinExistence type="inferred from homology"/>
<keyword evidence="6" id="KW-0963">Cytoplasm</keyword>
<keyword evidence="10" id="KW-1185">Reference proteome</keyword>
<dbReference type="Gene3D" id="1.10.560.10">
    <property type="entry name" value="GroEL-like equatorial domain"/>
    <property type="match status" value="1"/>
</dbReference>
<dbReference type="NCBIfam" id="NF009488">
    <property type="entry name" value="PRK12850.1"/>
    <property type="match status" value="1"/>
</dbReference>
<feature type="binding site" evidence="6">
    <location>
        <begin position="86"/>
        <end position="90"/>
    </location>
    <ligand>
        <name>ATP</name>
        <dbReference type="ChEBI" id="CHEBI:30616"/>
    </ligand>
</feature>
<dbReference type="SUPFAM" id="SSF48592">
    <property type="entry name" value="GroEL equatorial domain-like"/>
    <property type="match status" value="1"/>
</dbReference>
<dbReference type="PROSITE" id="PS00296">
    <property type="entry name" value="CHAPERONINS_CPN60"/>
    <property type="match status" value="1"/>
</dbReference>
<dbReference type="FunFam" id="3.50.7.10:FF:000001">
    <property type="entry name" value="60 kDa chaperonin"/>
    <property type="match status" value="1"/>
</dbReference>
<dbReference type="PRINTS" id="PR00298">
    <property type="entry name" value="CHAPERONIN60"/>
</dbReference>
<evidence type="ECO:0000256" key="7">
    <source>
        <dbReference type="RuleBase" id="RU000418"/>
    </source>
</evidence>
<dbReference type="EC" id="5.6.1.7" evidence="6"/>
<evidence type="ECO:0000256" key="5">
    <source>
        <dbReference type="ARBA" id="ARBA00023235"/>
    </source>
</evidence>
<comment type="subcellular location">
    <subcellularLocation>
        <location evidence="6">Cytoplasm</location>
    </subcellularLocation>
</comment>
<evidence type="ECO:0000256" key="3">
    <source>
        <dbReference type="ARBA" id="ARBA00022840"/>
    </source>
</evidence>
<evidence type="ECO:0000313" key="9">
    <source>
        <dbReference type="EMBL" id="AYF96192.1"/>
    </source>
</evidence>
<dbReference type="SUPFAM" id="SSF54849">
    <property type="entry name" value="GroEL-intermediate domain like"/>
    <property type="match status" value="1"/>
</dbReference>
<evidence type="ECO:0000256" key="8">
    <source>
        <dbReference type="RuleBase" id="RU000419"/>
    </source>
</evidence>
<evidence type="ECO:0000256" key="4">
    <source>
        <dbReference type="ARBA" id="ARBA00023186"/>
    </source>
</evidence>
<dbReference type="GO" id="GO:0140662">
    <property type="term" value="F:ATP-dependent protein folding chaperone"/>
    <property type="evidence" value="ECO:0007669"/>
    <property type="project" value="InterPro"/>
</dbReference>
<sequence>MSKEIKFSSDARSAMVRGVDILADTVKVTLGPKGRNVVLEKSFGSPLITNDGVTIAKEIELEDHFENMGAKLVSEVASKTNDIAGDGTTTATVLTQAIVREGIKNVTAGANPIGIRRGIETAVAAAVEALKNNAIPVANKEAIAQVAAVSSRSEKVGEYISEAMEKVGKDGVITIEESRGMETELEVVEGMQFDRGYLSQYMVTDSEKMVADLENPYILITDKKISNIQEILPLLESILQSNRPLLIIADDVDGEALPTLVLNKIRGTFNVVAVKAPGFGDRRKAMLEDIAILTGGTVITEDLGLELKDATIEALGQAARVTVDKDSTVIVEGAGNPEAISHRVAVIKSQIETTTSEFDREKLQERLAKLSGGVAVIKVGAATETELKEMKLRIEDALNATRAAVEEGIVAGGGTALVNVIPAVADLELTGDEATGRNIVLRALEEPVRQIAHNAGFEGSIVIDRLKNAEVGTGFNAATGEWVNMIDQGIIDPVKVSRSALQNAASVASLILTTEAVVANKPEPVSPAPAMDPSMMGGMM</sequence>
<organism evidence="9 10">
    <name type="scientific">Streptococcus gwangjuensis</name>
    <dbReference type="NCBI Taxonomy" id="1433513"/>
    <lineage>
        <taxon>Bacteria</taxon>
        <taxon>Bacillati</taxon>
        <taxon>Bacillota</taxon>
        <taxon>Bacilli</taxon>
        <taxon>Lactobacillales</taxon>
        <taxon>Streptococcaceae</taxon>
        <taxon>Streptococcus</taxon>
        <taxon>Streptococcus mitis group</taxon>
    </lineage>
</organism>
<evidence type="ECO:0000256" key="1">
    <source>
        <dbReference type="ARBA" id="ARBA00006607"/>
    </source>
</evidence>
<dbReference type="NCBIfam" id="NF009489">
    <property type="entry name" value="PRK12851.1"/>
    <property type="match status" value="1"/>
</dbReference>
<dbReference type="InterPro" id="IPR027413">
    <property type="entry name" value="GROEL-like_equatorial_sf"/>
</dbReference>
<evidence type="ECO:0000256" key="6">
    <source>
        <dbReference type="HAMAP-Rule" id="MF_00600"/>
    </source>
</evidence>
<dbReference type="GO" id="GO:0005524">
    <property type="term" value="F:ATP binding"/>
    <property type="evidence" value="ECO:0007669"/>
    <property type="project" value="UniProtKB-UniRule"/>
</dbReference>
<evidence type="ECO:0000256" key="2">
    <source>
        <dbReference type="ARBA" id="ARBA00022741"/>
    </source>
</evidence>
<dbReference type="PANTHER" id="PTHR45633">
    <property type="entry name" value="60 KDA HEAT SHOCK PROTEIN, MITOCHONDRIAL"/>
    <property type="match status" value="1"/>
</dbReference>
<dbReference type="InterPro" id="IPR027410">
    <property type="entry name" value="TCP-1-like_intermed_sf"/>
</dbReference>
<dbReference type="Gene3D" id="3.50.7.10">
    <property type="entry name" value="GroEL"/>
    <property type="match status" value="1"/>
</dbReference>
<keyword evidence="5 6" id="KW-0413">Isomerase</keyword>
<dbReference type="Gene3D" id="3.30.260.10">
    <property type="entry name" value="TCP-1-like chaperonin intermediate domain"/>
    <property type="match status" value="1"/>
</dbReference>
<dbReference type="CDD" id="cd03344">
    <property type="entry name" value="GroEL"/>
    <property type="match status" value="1"/>
</dbReference>
<dbReference type="HAMAP" id="MF_00600">
    <property type="entry name" value="CH60"/>
    <property type="match status" value="1"/>
</dbReference>
<dbReference type="GO" id="GO:0042026">
    <property type="term" value="P:protein refolding"/>
    <property type="evidence" value="ECO:0007669"/>
    <property type="project" value="UniProtKB-UniRule"/>
</dbReference>
<keyword evidence="3 6" id="KW-0067">ATP-binding</keyword>
<dbReference type="NCBIfam" id="NF009487">
    <property type="entry name" value="PRK12849.1"/>
    <property type="match status" value="1"/>
</dbReference>
<dbReference type="NCBIfam" id="TIGR02348">
    <property type="entry name" value="GroEL"/>
    <property type="match status" value="1"/>
</dbReference>
<feature type="binding site" evidence="6">
    <location>
        <begin position="476"/>
        <end position="478"/>
    </location>
    <ligand>
        <name>ATP</name>
        <dbReference type="ChEBI" id="CHEBI:30616"/>
    </ligand>
</feature>
<keyword evidence="2 6" id="KW-0547">Nucleotide-binding</keyword>
<dbReference type="FunFam" id="1.10.560.10:FF:000001">
    <property type="entry name" value="60 kDa chaperonin"/>
    <property type="match status" value="1"/>
</dbReference>
<dbReference type="AlphaFoldDB" id="A0A387AYI3"/>
<dbReference type="GO" id="GO:0005737">
    <property type="term" value="C:cytoplasm"/>
    <property type="evidence" value="ECO:0007669"/>
    <property type="project" value="UniProtKB-SubCell"/>
</dbReference>
<dbReference type="SUPFAM" id="SSF52029">
    <property type="entry name" value="GroEL apical domain-like"/>
    <property type="match status" value="1"/>
</dbReference>
<dbReference type="Proteomes" id="UP000275328">
    <property type="component" value="Chromosome"/>
</dbReference>
<dbReference type="RefSeq" id="WP_120770526.1">
    <property type="nucleotide sequence ID" value="NZ_CP032621.1"/>
</dbReference>
<feature type="binding site" evidence="6">
    <location>
        <begin position="29"/>
        <end position="32"/>
    </location>
    <ligand>
        <name>ATP</name>
        <dbReference type="ChEBI" id="CHEBI:30616"/>
    </ligand>
</feature>
<name>A0A387AYI3_9STRE</name>
<reference evidence="9 10" key="1">
    <citation type="submission" date="2018-09" db="EMBL/GenBank/DDBJ databases">
        <title>Complete genome sequence of Streptococcus sp. KCOM 1679 (=ChDC B345).</title>
        <authorList>
            <person name="Kook J.-K."/>
            <person name="Park S.-N."/>
            <person name="Lim Y.K."/>
        </authorList>
    </citation>
    <scope>NUCLEOTIDE SEQUENCE [LARGE SCALE GENOMIC DNA]</scope>
    <source>
        <strain evidence="9 10">ChDC B345</strain>
    </source>
</reference>
<dbReference type="GO" id="GO:0016853">
    <property type="term" value="F:isomerase activity"/>
    <property type="evidence" value="ECO:0007669"/>
    <property type="project" value="UniProtKB-KW"/>
</dbReference>
<comment type="caution">
    <text evidence="6">Lacks conserved residue(s) required for the propagation of feature annotation.</text>
</comment>
<dbReference type="InterPro" id="IPR027409">
    <property type="entry name" value="GroEL-like_apical_dom_sf"/>
</dbReference>
<comment type="subunit">
    <text evidence="6 8">Forms a cylinder of 14 subunits composed of two heptameric rings stacked back-to-back. Interacts with the co-chaperonin GroES.</text>
</comment>
<dbReference type="EMBL" id="CP032621">
    <property type="protein sequence ID" value="AYF96192.1"/>
    <property type="molecule type" value="Genomic_DNA"/>
</dbReference>
<dbReference type="GO" id="GO:0051082">
    <property type="term" value="F:unfolded protein binding"/>
    <property type="evidence" value="ECO:0007669"/>
    <property type="project" value="UniProtKB-UniRule"/>
</dbReference>
<gene>
    <name evidence="6 9" type="primary">groL</name>
    <name evidence="6" type="synonym">groEL</name>
    <name evidence="9" type="ORF">D7D53_06825</name>
</gene>
<comment type="similarity">
    <text evidence="1 6 7">Belongs to the chaperonin (HSP60) family.</text>
</comment>
<dbReference type="KEGG" id="sgw:D7D53_06825"/>
<keyword evidence="4 6" id="KW-0143">Chaperone</keyword>
<feature type="binding site" evidence="6">
    <location>
        <position position="492"/>
    </location>
    <ligand>
        <name>ATP</name>
        <dbReference type="ChEBI" id="CHEBI:30616"/>
    </ligand>
</feature>